<dbReference type="FunFam" id="3.30.160.60:FF:000340">
    <property type="entry name" value="zinc finger protein 473 isoform X1"/>
    <property type="match status" value="1"/>
</dbReference>
<feature type="compositionally biased region" description="Low complexity" evidence="12">
    <location>
        <begin position="54"/>
        <end position="63"/>
    </location>
</feature>
<dbReference type="GO" id="GO:0008270">
    <property type="term" value="F:zinc ion binding"/>
    <property type="evidence" value="ECO:0007669"/>
    <property type="project" value="UniProtKB-KW"/>
</dbReference>
<dbReference type="RefSeq" id="XP_001950728.2">
    <property type="nucleotide sequence ID" value="XM_001950693.3"/>
</dbReference>
<feature type="region of interest" description="Disordered" evidence="12">
    <location>
        <begin position="119"/>
        <end position="173"/>
    </location>
</feature>
<proteinExistence type="inferred from homology"/>
<dbReference type="PANTHER" id="PTHR24394:SF44">
    <property type="entry name" value="ZINC FINGER PROTEIN 271-LIKE"/>
    <property type="match status" value="1"/>
</dbReference>
<evidence type="ECO:0000256" key="11">
    <source>
        <dbReference type="PROSITE-ProRule" id="PRU00042"/>
    </source>
</evidence>
<evidence type="ECO:0000256" key="6">
    <source>
        <dbReference type="ARBA" id="ARBA00022833"/>
    </source>
</evidence>
<dbReference type="Proteomes" id="UP000007819">
    <property type="component" value="Chromosome A2"/>
</dbReference>
<dbReference type="FunFam" id="3.30.160.60:FF:001156">
    <property type="entry name" value="Zinc finger protein 407"/>
    <property type="match status" value="1"/>
</dbReference>
<organism evidence="14 15">
    <name type="scientific">Acyrthosiphon pisum</name>
    <name type="common">Pea aphid</name>
    <dbReference type="NCBI Taxonomy" id="7029"/>
    <lineage>
        <taxon>Eukaryota</taxon>
        <taxon>Metazoa</taxon>
        <taxon>Ecdysozoa</taxon>
        <taxon>Arthropoda</taxon>
        <taxon>Hexapoda</taxon>
        <taxon>Insecta</taxon>
        <taxon>Pterygota</taxon>
        <taxon>Neoptera</taxon>
        <taxon>Paraneoptera</taxon>
        <taxon>Hemiptera</taxon>
        <taxon>Sternorrhyncha</taxon>
        <taxon>Aphidomorpha</taxon>
        <taxon>Aphidoidea</taxon>
        <taxon>Aphididae</taxon>
        <taxon>Macrosiphini</taxon>
        <taxon>Acyrthosiphon</taxon>
    </lineage>
</organism>
<comment type="subcellular location">
    <subcellularLocation>
        <location evidence="1">Nucleus</location>
    </subcellularLocation>
</comment>
<evidence type="ECO:0000259" key="13">
    <source>
        <dbReference type="PROSITE" id="PS50157"/>
    </source>
</evidence>
<reference evidence="14" key="2">
    <citation type="submission" date="2022-06" db="UniProtKB">
        <authorList>
            <consortium name="EnsemblMetazoa"/>
        </authorList>
    </citation>
    <scope>IDENTIFICATION</scope>
</reference>
<reference evidence="15" key="1">
    <citation type="submission" date="2010-06" db="EMBL/GenBank/DDBJ databases">
        <authorList>
            <person name="Jiang H."/>
            <person name="Abraham K."/>
            <person name="Ali S."/>
            <person name="Alsbrooks S.L."/>
            <person name="Anim B.N."/>
            <person name="Anosike U.S."/>
            <person name="Attaway T."/>
            <person name="Bandaranaike D.P."/>
            <person name="Battles P.K."/>
            <person name="Bell S.N."/>
            <person name="Bell A.V."/>
            <person name="Beltran B."/>
            <person name="Bickham C."/>
            <person name="Bustamante Y."/>
            <person name="Caleb T."/>
            <person name="Canada A."/>
            <person name="Cardenas V."/>
            <person name="Carter K."/>
            <person name="Chacko J."/>
            <person name="Chandrabose M.N."/>
            <person name="Chavez D."/>
            <person name="Chavez A."/>
            <person name="Chen L."/>
            <person name="Chu H.-S."/>
            <person name="Claassen K.J."/>
            <person name="Cockrell R."/>
            <person name="Collins M."/>
            <person name="Cooper J.A."/>
            <person name="Cree A."/>
            <person name="Curry S.M."/>
            <person name="Da Y."/>
            <person name="Dao M.D."/>
            <person name="Das B."/>
            <person name="Davila M.-L."/>
            <person name="Davy-Carroll L."/>
            <person name="Denson S."/>
            <person name="Dinh H."/>
            <person name="Ebong V.E."/>
            <person name="Edwards J.R."/>
            <person name="Egan A."/>
            <person name="El-Daye J."/>
            <person name="Escobedo L."/>
            <person name="Fernandez S."/>
            <person name="Fernando P.R."/>
            <person name="Flagg N."/>
            <person name="Forbes L.D."/>
            <person name="Fowler R.G."/>
            <person name="Fu Q."/>
            <person name="Gabisi R.A."/>
            <person name="Ganer J."/>
            <person name="Garbino Pronczuk A."/>
            <person name="Garcia R.M."/>
            <person name="Garner T."/>
            <person name="Garrett T.E."/>
            <person name="Gonzalez D.A."/>
            <person name="Hamid H."/>
            <person name="Hawkins E.S."/>
            <person name="Hirani K."/>
            <person name="Hogues M.E."/>
            <person name="Hollins B."/>
            <person name="Hsiao C.-H."/>
            <person name="Jabil R."/>
            <person name="James M.L."/>
            <person name="Jhangiani S.N."/>
            <person name="Johnson B."/>
            <person name="Johnson Q."/>
            <person name="Joshi V."/>
            <person name="Kalu J.B."/>
            <person name="Kam C."/>
            <person name="Kashfia A."/>
            <person name="Keebler J."/>
            <person name="Kisamo H."/>
            <person name="Kovar C.L."/>
            <person name="Lago L.A."/>
            <person name="Lai C.-Y."/>
            <person name="Laidlaw J."/>
            <person name="Lara F."/>
            <person name="Le T.-K."/>
            <person name="Lee S.L."/>
            <person name="Legall F.H."/>
            <person name="Lemon S.J."/>
            <person name="Lewis L.R."/>
            <person name="Li B."/>
            <person name="Liu Y."/>
            <person name="Liu Y.-S."/>
            <person name="Lopez J."/>
            <person name="Lozado R.J."/>
            <person name="Lu J."/>
            <person name="Madu R.C."/>
            <person name="Maheshwari M."/>
            <person name="Maheshwari R."/>
            <person name="Malloy K."/>
            <person name="Martinez E."/>
            <person name="Mathew T."/>
            <person name="Mercado I.C."/>
            <person name="Mercado C."/>
            <person name="Meyer B."/>
            <person name="Montgomery K."/>
            <person name="Morgan M.B."/>
            <person name="Munidasa M."/>
            <person name="Nazareth L.V."/>
            <person name="Nelson J."/>
            <person name="Ng B.M."/>
            <person name="Nguyen N.B."/>
            <person name="Nguyen P.Q."/>
            <person name="Nguyen T."/>
            <person name="Obregon M."/>
            <person name="Okwuonu G.O."/>
            <person name="Onwere C.G."/>
            <person name="Orozco G."/>
            <person name="Parra A."/>
            <person name="Patel S."/>
            <person name="Patil S."/>
            <person name="Perez A."/>
            <person name="Perez Y."/>
            <person name="Pham C."/>
            <person name="Primus E.L."/>
            <person name="Pu L.-L."/>
            <person name="Puazo M."/>
            <person name="Qin X."/>
            <person name="Quiroz J.B."/>
            <person name="Reese J."/>
            <person name="Richards S."/>
            <person name="Rives C.M."/>
            <person name="Robberts R."/>
            <person name="Ruiz S.J."/>
            <person name="Ruiz M.J."/>
            <person name="Santibanez J."/>
            <person name="Schneider B.W."/>
            <person name="Sisson I."/>
            <person name="Smith M."/>
            <person name="Sodergren E."/>
            <person name="Song X.-Z."/>
            <person name="Song B.B."/>
            <person name="Summersgill H."/>
            <person name="Thelus R."/>
            <person name="Thornton R.D."/>
            <person name="Trejos Z.Y."/>
            <person name="Usmani K."/>
            <person name="Vattathil S."/>
            <person name="Villasana D."/>
            <person name="Walker D.L."/>
            <person name="Wang S."/>
            <person name="Wang K."/>
            <person name="White C.S."/>
            <person name="Williams A.C."/>
            <person name="Williamson J."/>
            <person name="Wilson K."/>
            <person name="Woghiren I.O."/>
            <person name="Woodworth J.R."/>
            <person name="Worley K.C."/>
            <person name="Wright R.A."/>
            <person name="Wu W."/>
            <person name="Young L."/>
            <person name="Zhang L."/>
            <person name="Zhang J."/>
            <person name="Zhu Y."/>
            <person name="Muzny D.M."/>
            <person name="Weinstock G."/>
            <person name="Gibbs R.A."/>
        </authorList>
    </citation>
    <scope>NUCLEOTIDE SEQUENCE [LARGE SCALE GENOMIC DNA]</scope>
    <source>
        <strain evidence="15">LSR1</strain>
    </source>
</reference>
<evidence type="ECO:0000256" key="12">
    <source>
        <dbReference type="SAM" id="MobiDB-lite"/>
    </source>
</evidence>
<dbReference type="OrthoDB" id="10249535at2759"/>
<keyword evidence="3" id="KW-0479">Metal-binding</keyword>
<evidence type="ECO:0000256" key="8">
    <source>
        <dbReference type="ARBA" id="ARBA00023125"/>
    </source>
</evidence>
<evidence type="ECO:0000313" key="15">
    <source>
        <dbReference type="Proteomes" id="UP000007819"/>
    </source>
</evidence>
<dbReference type="PANTHER" id="PTHR24394">
    <property type="entry name" value="ZINC FINGER PROTEIN"/>
    <property type="match status" value="1"/>
</dbReference>
<dbReference type="GO" id="GO:0005634">
    <property type="term" value="C:nucleus"/>
    <property type="evidence" value="ECO:0007669"/>
    <property type="project" value="UniProtKB-SubCell"/>
</dbReference>
<feature type="domain" description="C2H2-type" evidence="13">
    <location>
        <begin position="684"/>
        <end position="711"/>
    </location>
</feature>
<feature type="domain" description="C2H2-type" evidence="13">
    <location>
        <begin position="769"/>
        <end position="796"/>
    </location>
</feature>
<feature type="region of interest" description="Disordered" evidence="12">
    <location>
        <begin position="185"/>
        <end position="207"/>
    </location>
</feature>
<evidence type="ECO:0000256" key="3">
    <source>
        <dbReference type="ARBA" id="ARBA00022723"/>
    </source>
</evidence>
<dbReference type="SMART" id="SM00355">
    <property type="entry name" value="ZnF_C2H2"/>
    <property type="match status" value="15"/>
</dbReference>
<evidence type="ECO:0000256" key="10">
    <source>
        <dbReference type="ARBA" id="ARBA00023242"/>
    </source>
</evidence>
<feature type="compositionally biased region" description="Polar residues" evidence="12">
    <location>
        <begin position="123"/>
        <end position="138"/>
    </location>
</feature>
<dbReference type="Gene3D" id="3.30.160.60">
    <property type="entry name" value="Classic Zinc Finger"/>
    <property type="match status" value="10"/>
</dbReference>
<keyword evidence="10" id="KW-0539">Nucleus</keyword>
<accession>A0A8R1W538</accession>
<dbReference type="PROSITE" id="PS50157">
    <property type="entry name" value="ZINC_FINGER_C2H2_2"/>
    <property type="match status" value="9"/>
</dbReference>
<evidence type="ECO:0000256" key="4">
    <source>
        <dbReference type="ARBA" id="ARBA00022737"/>
    </source>
</evidence>
<feature type="domain" description="C2H2-type" evidence="13">
    <location>
        <begin position="741"/>
        <end position="768"/>
    </location>
</feature>
<evidence type="ECO:0000256" key="1">
    <source>
        <dbReference type="ARBA" id="ARBA00004123"/>
    </source>
</evidence>
<dbReference type="PROSITE" id="PS00028">
    <property type="entry name" value="ZINC_FINGER_C2H2_1"/>
    <property type="match status" value="10"/>
</dbReference>
<comment type="similarity">
    <text evidence="2">Belongs to the krueppel C2H2-type zinc-finger protein family.</text>
</comment>
<feature type="domain" description="C2H2-type" evidence="13">
    <location>
        <begin position="503"/>
        <end position="530"/>
    </location>
</feature>
<evidence type="ECO:0000256" key="7">
    <source>
        <dbReference type="ARBA" id="ARBA00023015"/>
    </source>
</evidence>
<evidence type="ECO:0000256" key="2">
    <source>
        <dbReference type="ARBA" id="ARBA00006991"/>
    </source>
</evidence>
<name>A0A8R1W538_ACYPI</name>
<dbReference type="FunFam" id="3.30.160.60:FF:000204">
    <property type="entry name" value="Zinc finger protein 331"/>
    <property type="match status" value="1"/>
</dbReference>
<feature type="domain" description="C2H2-type" evidence="13">
    <location>
        <begin position="712"/>
        <end position="739"/>
    </location>
</feature>
<keyword evidence="4" id="KW-0677">Repeat</keyword>
<feature type="region of interest" description="Disordered" evidence="12">
    <location>
        <begin position="41"/>
        <end position="64"/>
    </location>
</feature>
<dbReference type="GeneID" id="100159660"/>
<dbReference type="InterPro" id="IPR013087">
    <property type="entry name" value="Znf_C2H2_type"/>
</dbReference>
<evidence type="ECO:0000256" key="5">
    <source>
        <dbReference type="ARBA" id="ARBA00022771"/>
    </source>
</evidence>
<sequence>MNQSCCPVCTLYLRPGISLTVHLQTHPKKQVIKALLTLTNQASPSKSDQENLSDDSSSSSDSSTPAAYSFIIQDRHNNAKKKKTIKIPEPVNESNEPDLEILEPVNNSGYFELSSIYEEDRNNPNNCPSPESQNSQALSELRDALEDNPEDDIDIEDNNVTFEDDYPPEFEQGQRGRCIGFQDESNESTQHHEVSEETGSSVAGHFNDPFQSNGNLLENEEYISHCFYSSENARISHTDPDPQLNPPQYSTLTTMELHPEYLSSNHQEHHLTLDIQTDELMPAHGELSGQESLEPPEPILASIWTMKSSDDILPHTSTAWDDTVHEVSTAARNLMCLKNREEIPKEDTKEIIEKKEVKPLIGKLICPYCKLKFSDVKSRKAHINEEHRNEEGVKKGLMYIKPFSTKIETDLEESGQPTTLKVECGICDQPFENYTQMTLHFIDTHKDKNNLCPTCNIVFPLITEFREHIQNIHPLPCSFCPRKFHSQFNLTTHLKRHLQIKPFVCEQCNKSFASRVKLQDHMNGHLNIKPYTCSMCDQAFSCKSNLNSHIRKQHQSNGTPKDFYCHCGEVFHSLKKLAWHKETHEDKPKQCPWCSERFVHSTSLTRHIRRSHDSSYLPTKDRDIENMSCHLCNNTFLRKSFATHMLIHKDLRPYSCNICNRSFRTKWNLRMHQWTHMSRTHKPFKCTQCKSAFYLKHEWEAHVRAHNGVRPFTCNECGKQFIRKKHCMRHMAEHEEGNRSYECKECGKKFHRSYYLTDHLKTHTGQKPHTCHICGKTTSSKSNHNKHVRTHHARESINTEG</sequence>
<feature type="domain" description="C2H2-type" evidence="13">
    <location>
        <begin position="589"/>
        <end position="617"/>
    </location>
</feature>
<keyword evidence="7" id="KW-0805">Transcription regulation</keyword>
<keyword evidence="15" id="KW-1185">Reference proteome</keyword>
<protein>
    <recommendedName>
        <fullName evidence="13">C2H2-type domain-containing protein</fullName>
    </recommendedName>
</protein>
<feature type="domain" description="C2H2-type" evidence="13">
    <location>
        <begin position="475"/>
        <end position="502"/>
    </location>
</feature>
<evidence type="ECO:0000256" key="9">
    <source>
        <dbReference type="ARBA" id="ARBA00023163"/>
    </source>
</evidence>
<feature type="domain" description="C2H2-type" evidence="13">
    <location>
        <begin position="531"/>
        <end position="559"/>
    </location>
</feature>
<feature type="compositionally biased region" description="Acidic residues" evidence="12">
    <location>
        <begin position="146"/>
        <end position="168"/>
    </location>
</feature>
<dbReference type="GO" id="GO:0000981">
    <property type="term" value="F:DNA-binding transcription factor activity, RNA polymerase II-specific"/>
    <property type="evidence" value="ECO:0007669"/>
    <property type="project" value="TreeGrafter"/>
</dbReference>
<keyword evidence="5 11" id="KW-0863">Zinc-finger</keyword>
<dbReference type="Pfam" id="PF13912">
    <property type="entry name" value="zf-C2H2_6"/>
    <property type="match status" value="2"/>
</dbReference>
<keyword evidence="9" id="KW-0804">Transcription</keyword>
<dbReference type="Pfam" id="PF00096">
    <property type="entry name" value="zf-C2H2"/>
    <property type="match status" value="5"/>
</dbReference>
<dbReference type="InterPro" id="IPR036236">
    <property type="entry name" value="Znf_C2H2_sf"/>
</dbReference>
<feature type="compositionally biased region" description="Basic residues" evidence="12">
    <location>
        <begin position="783"/>
        <end position="792"/>
    </location>
</feature>
<dbReference type="SUPFAM" id="SSF57667">
    <property type="entry name" value="beta-beta-alpha zinc fingers"/>
    <property type="match status" value="7"/>
</dbReference>
<dbReference type="KEGG" id="api:100159660"/>
<dbReference type="GO" id="GO:0003677">
    <property type="term" value="F:DNA binding"/>
    <property type="evidence" value="ECO:0007669"/>
    <property type="project" value="UniProtKB-KW"/>
</dbReference>
<keyword evidence="8" id="KW-0238">DNA-binding</keyword>
<dbReference type="EnsemblMetazoa" id="XM_001950693.3">
    <property type="protein sequence ID" value="XP_001950728.2"/>
    <property type="gene ID" value="LOC100159660"/>
</dbReference>
<dbReference type="FunFam" id="3.30.160.60:FF:000100">
    <property type="entry name" value="Zinc finger 45-like"/>
    <property type="match status" value="3"/>
</dbReference>
<evidence type="ECO:0000313" key="14">
    <source>
        <dbReference type="EnsemblMetazoa" id="XP_001950728.2"/>
    </source>
</evidence>
<feature type="domain" description="C2H2-type" evidence="13">
    <location>
        <begin position="654"/>
        <end position="681"/>
    </location>
</feature>
<keyword evidence="6" id="KW-0862">Zinc</keyword>
<feature type="region of interest" description="Disordered" evidence="12">
    <location>
        <begin position="781"/>
        <end position="801"/>
    </location>
</feature>
<dbReference type="AlphaFoldDB" id="A0A8R1W538"/>